<dbReference type="InterPro" id="IPR018613">
    <property type="entry name" value="Ccdc97-like"/>
</dbReference>
<reference evidence="2" key="1">
    <citation type="submission" date="2019-08" db="EMBL/GenBank/DDBJ databases">
        <title>The improved chromosome-level genome for the pearl oyster Pinctada fucata martensii using PacBio sequencing and Hi-C.</title>
        <authorList>
            <person name="Zheng Z."/>
        </authorList>
    </citation>
    <scope>NUCLEOTIDE SEQUENCE</scope>
    <source>
        <strain evidence="2">ZZ-2019</strain>
        <tissue evidence="2">Adductor muscle</tissue>
    </source>
</reference>
<dbReference type="InterPro" id="IPR040233">
    <property type="entry name" value="CCD97-like_C"/>
</dbReference>
<proteinExistence type="predicted"/>
<dbReference type="PANTHER" id="PTHR31840:SF1">
    <property type="entry name" value="COILED-COIL DOMAIN-CONTAINING PROTEIN 97"/>
    <property type="match status" value="1"/>
</dbReference>
<evidence type="ECO:0000313" key="2">
    <source>
        <dbReference type="EMBL" id="KAK3093181.1"/>
    </source>
</evidence>
<protein>
    <recommendedName>
        <fullName evidence="1">CCD97-like C-terminal domain-containing protein</fullName>
    </recommendedName>
</protein>
<dbReference type="Pfam" id="PF09747">
    <property type="entry name" value="CCD97-like_C"/>
    <property type="match status" value="1"/>
</dbReference>
<feature type="domain" description="CCD97-like C-terminal" evidence="1">
    <location>
        <begin position="1"/>
        <end position="70"/>
    </location>
</feature>
<organism evidence="2 3">
    <name type="scientific">Pinctada imbricata</name>
    <name type="common">Atlantic pearl-oyster</name>
    <name type="synonym">Pinctada martensii</name>
    <dbReference type="NCBI Taxonomy" id="66713"/>
    <lineage>
        <taxon>Eukaryota</taxon>
        <taxon>Metazoa</taxon>
        <taxon>Spiralia</taxon>
        <taxon>Lophotrochozoa</taxon>
        <taxon>Mollusca</taxon>
        <taxon>Bivalvia</taxon>
        <taxon>Autobranchia</taxon>
        <taxon>Pteriomorphia</taxon>
        <taxon>Pterioida</taxon>
        <taxon>Pterioidea</taxon>
        <taxon>Pteriidae</taxon>
        <taxon>Pinctada</taxon>
    </lineage>
</organism>
<dbReference type="AlphaFoldDB" id="A0AA88XVE4"/>
<keyword evidence="3" id="KW-1185">Reference proteome</keyword>
<evidence type="ECO:0000313" key="3">
    <source>
        <dbReference type="Proteomes" id="UP001186944"/>
    </source>
</evidence>
<dbReference type="Proteomes" id="UP001186944">
    <property type="component" value="Unassembled WGS sequence"/>
</dbReference>
<name>A0AA88XVE4_PINIB</name>
<gene>
    <name evidence="2" type="ORF">FSP39_012307</name>
</gene>
<dbReference type="PANTHER" id="PTHR31840">
    <property type="entry name" value="COILED-COIL DOMAIN-CONTAINING PROTEIN 97"/>
    <property type="match status" value="1"/>
</dbReference>
<accession>A0AA88XVE4</accession>
<comment type="caution">
    <text evidence="2">The sequence shown here is derived from an EMBL/GenBank/DDBJ whole genome shotgun (WGS) entry which is preliminary data.</text>
</comment>
<dbReference type="EMBL" id="VSWD01000009">
    <property type="protein sequence ID" value="KAK3093181.1"/>
    <property type="molecule type" value="Genomic_DNA"/>
</dbReference>
<sequence length="79" mass="9497">MKELIAQGEYFSEEEMKYRDPFLYHNLIGQYLTDDEVQERVDKSDLRFSTILLKHMDQLDENALYAKEKEDEVITDIFT</sequence>
<evidence type="ECO:0000259" key="1">
    <source>
        <dbReference type="Pfam" id="PF09747"/>
    </source>
</evidence>